<dbReference type="EMBL" id="LAZR01067696">
    <property type="protein sequence ID" value="KKK51068.1"/>
    <property type="molecule type" value="Genomic_DNA"/>
</dbReference>
<feature type="region of interest" description="Disordered" evidence="1">
    <location>
        <begin position="1"/>
        <end position="27"/>
    </location>
</feature>
<sequence>MRPCGRTLGVNATVPRKRPNDPHPLYRVQAPDSLAMNRNGLYEGARVEIVSDYYGQADKRISLIGRKGRIRRYRSCS</sequence>
<reference evidence="2" key="1">
    <citation type="journal article" date="2015" name="Nature">
        <title>Complex archaea that bridge the gap between prokaryotes and eukaryotes.</title>
        <authorList>
            <person name="Spang A."/>
            <person name="Saw J.H."/>
            <person name="Jorgensen S.L."/>
            <person name="Zaremba-Niedzwiedzka K."/>
            <person name="Martijn J."/>
            <person name="Lind A.E."/>
            <person name="van Eijk R."/>
            <person name="Schleper C."/>
            <person name="Guy L."/>
            <person name="Ettema T.J."/>
        </authorList>
    </citation>
    <scope>NUCLEOTIDE SEQUENCE</scope>
</reference>
<dbReference type="AlphaFoldDB" id="A0A0F8W3A5"/>
<accession>A0A0F8W3A5</accession>
<evidence type="ECO:0000256" key="1">
    <source>
        <dbReference type="SAM" id="MobiDB-lite"/>
    </source>
</evidence>
<proteinExistence type="predicted"/>
<comment type="caution">
    <text evidence="2">The sequence shown here is derived from an EMBL/GenBank/DDBJ whole genome shotgun (WGS) entry which is preliminary data.</text>
</comment>
<evidence type="ECO:0000313" key="2">
    <source>
        <dbReference type="EMBL" id="KKK51068.1"/>
    </source>
</evidence>
<name>A0A0F8W3A5_9ZZZZ</name>
<gene>
    <name evidence="2" type="ORF">LCGC14_3118640</name>
</gene>
<protein>
    <submittedName>
        <fullName evidence="2">Uncharacterized protein</fullName>
    </submittedName>
</protein>
<feature type="non-terminal residue" evidence="2">
    <location>
        <position position="77"/>
    </location>
</feature>
<organism evidence="2">
    <name type="scientific">marine sediment metagenome</name>
    <dbReference type="NCBI Taxonomy" id="412755"/>
    <lineage>
        <taxon>unclassified sequences</taxon>
        <taxon>metagenomes</taxon>
        <taxon>ecological metagenomes</taxon>
    </lineage>
</organism>